<feature type="transmembrane region" description="Helical" evidence="11">
    <location>
        <begin position="225"/>
        <end position="250"/>
    </location>
</feature>
<keyword evidence="6 11" id="KW-0472">Membrane</keyword>
<keyword evidence="11" id="KW-1003">Cell membrane</keyword>
<keyword evidence="8" id="KW-0325">Glycoprotein</keyword>
<comment type="subcellular location">
    <subcellularLocation>
        <location evidence="11">Cell membrane</location>
        <topology evidence="11">Multi-pass membrane protein</topology>
    </subcellularLocation>
    <subcellularLocation>
        <location evidence="2">Membrane</location>
        <topology evidence="2">Multi-pass membrane protein</topology>
    </subcellularLocation>
</comment>
<keyword evidence="11" id="KW-0552">Olfaction</keyword>
<reference evidence="13" key="2">
    <citation type="submission" date="2025-09" db="UniProtKB">
        <authorList>
            <consortium name="Ensembl"/>
        </authorList>
    </citation>
    <scope>IDENTIFICATION</scope>
</reference>
<dbReference type="Gene3D" id="1.20.1070.10">
    <property type="entry name" value="Rhodopsin 7-helix transmembrane proteins"/>
    <property type="match status" value="1"/>
</dbReference>
<evidence type="ECO:0000256" key="3">
    <source>
        <dbReference type="ARBA" id="ARBA00022692"/>
    </source>
</evidence>
<dbReference type="OMA" id="AMTKIVC"/>
<dbReference type="PRINTS" id="PR00237">
    <property type="entry name" value="GPCRRHODOPSN"/>
</dbReference>
<dbReference type="InterPro" id="IPR000725">
    <property type="entry name" value="Olfact_rcpt"/>
</dbReference>
<evidence type="ECO:0000256" key="7">
    <source>
        <dbReference type="ARBA" id="ARBA00023170"/>
    </source>
</evidence>
<feature type="transmembrane region" description="Helical" evidence="11">
    <location>
        <begin position="126"/>
        <end position="148"/>
    </location>
</feature>
<evidence type="ECO:0000256" key="4">
    <source>
        <dbReference type="ARBA" id="ARBA00022989"/>
    </source>
</evidence>
<evidence type="ECO:0000313" key="14">
    <source>
        <dbReference type="Proteomes" id="UP000472261"/>
    </source>
</evidence>
<evidence type="ECO:0000259" key="12">
    <source>
        <dbReference type="PROSITE" id="PS50262"/>
    </source>
</evidence>
<feature type="transmembrane region" description="Helical" evidence="11">
    <location>
        <begin position="168"/>
        <end position="186"/>
    </location>
</feature>
<dbReference type="Ensembl" id="ENSPCLT00000029215.1">
    <property type="protein sequence ID" value="ENSPCLP00000021139.1"/>
    <property type="gene ID" value="ENSPCLG00000018493.1"/>
</dbReference>
<dbReference type="FunFam" id="1.20.1070.10:FF:000003">
    <property type="entry name" value="Olfactory receptor"/>
    <property type="match status" value="1"/>
</dbReference>
<dbReference type="Pfam" id="PF13853">
    <property type="entry name" value="7tm_4"/>
    <property type="match status" value="1"/>
</dbReference>
<evidence type="ECO:0000256" key="2">
    <source>
        <dbReference type="ARBA" id="ARBA00004141"/>
    </source>
</evidence>
<feature type="domain" description="G-protein coupled receptors family 1 profile" evidence="12">
    <location>
        <begin position="69"/>
        <end position="317"/>
    </location>
</feature>
<comment type="similarity">
    <text evidence="10">Belongs to the G-protein coupled receptor 1 family.</text>
</comment>
<reference evidence="13" key="1">
    <citation type="submission" date="2025-08" db="UniProtKB">
        <authorList>
            <consortium name="Ensembl"/>
        </authorList>
    </citation>
    <scope>IDENTIFICATION</scope>
</reference>
<feature type="transmembrane region" description="Helical" evidence="11">
    <location>
        <begin position="88"/>
        <end position="106"/>
    </location>
</feature>
<sequence length="349" mass="39377">MEIQEYISCCSIWIDFYMLHQMDGKNGKNDIINHTTVTYFILLGLTDRPELQPPIFMMILLIYVITLIGNFSMIILITIDFQLQTPMYFFLINLSIVDLCYSSVFIPRMLVNFSVENKTISYSGCLAQHFSFVVFVTTEGFLLAAMAYDRYVAICSPLIYTTLMARRVCVCLVFGSYLGGLCNSLVHTCGLLKLSFCGPNTINHFFCDTNPLLQLSCSDNHLNELVLVTLSGIVAMSTLLFIIISYLYILSSVLSMGSASRYKAFSTCASHLTAVTLFYGPVSLSHVQPSSRYSLEQEKISAVFYTLVIPMLNPLVYSFRNKEATFIHTFGGYKIVFFMSANFQTLLQT</sequence>
<protein>
    <recommendedName>
        <fullName evidence="11">Olfactory receptor</fullName>
    </recommendedName>
</protein>
<dbReference type="PANTHER" id="PTHR48018">
    <property type="entry name" value="OLFACTORY RECEPTOR"/>
    <property type="match status" value="1"/>
</dbReference>
<dbReference type="GO" id="GO:0005886">
    <property type="term" value="C:plasma membrane"/>
    <property type="evidence" value="ECO:0007669"/>
    <property type="project" value="UniProtKB-SubCell"/>
</dbReference>
<dbReference type="InterPro" id="IPR000276">
    <property type="entry name" value="GPCR_Rhodpsn"/>
</dbReference>
<dbReference type="InterPro" id="IPR017452">
    <property type="entry name" value="GPCR_Rhodpsn_7TM"/>
</dbReference>
<keyword evidence="5 10" id="KW-0297">G-protein coupled receptor</keyword>
<dbReference type="PROSITE" id="PS50262">
    <property type="entry name" value="G_PROTEIN_RECEP_F1_2"/>
    <property type="match status" value="1"/>
</dbReference>
<dbReference type="AlphaFoldDB" id="A0A669QK45"/>
<organism evidence="13 14">
    <name type="scientific">Phasianus colchicus</name>
    <name type="common">Common pheasant</name>
    <dbReference type="NCBI Taxonomy" id="9054"/>
    <lineage>
        <taxon>Eukaryota</taxon>
        <taxon>Metazoa</taxon>
        <taxon>Chordata</taxon>
        <taxon>Craniata</taxon>
        <taxon>Vertebrata</taxon>
        <taxon>Euteleostomi</taxon>
        <taxon>Archelosauria</taxon>
        <taxon>Archosauria</taxon>
        <taxon>Dinosauria</taxon>
        <taxon>Saurischia</taxon>
        <taxon>Theropoda</taxon>
        <taxon>Coelurosauria</taxon>
        <taxon>Aves</taxon>
        <taxon>Neognathae</taxon>
        <taxon>Galloanserae</taxon>
        <taxon>Galliformes</taxon>
        <taxon>Phasianidae</taxon>
        <taxon>Phasianinae</taxon>
        <taxon>Phasianus</taxon>
    </lineage>
</organism>
<comment type="function">
    <text evidence="1">Odorant receptor.</text>
</comment>
<keyword evidence="7 10" id="KW-0675">Receptor</keyword>
<evidence type="ECO:0000313" key="13">
    <source>
        <dbReference type="Ensembl" id="ENSPCLP00000021139.1"/>
    </source>
</evidence>
<keyword evidence="11" id="KW-0716">Sensory transduction</keyword>
<evidence type="ECO:0000256" key="10">
    <source>
        <dbReference type="RuleBase" id="RU000688"/>
    </source>
</evidence>
<keyword evidence="3 10" id="KW-0812">Transmembrane</keyword>
<keyword evidence="9 10" id="KW-0807">Transducer</keyword>
<dbReference type="PRINTS" id="PR00245">
    <property type="entry name" value="OLFACTORYR"/>
</dbReference>
<keyword evidence="4 11" id="KW-1133">Transmembrane helix</keyword>
<feature type="transmembrane region" description="Helical" evidence="11">
    <location>
        <begin position="262"/>
        <end position="280"/>
    </location>
</feature>
<keyword evidence="14" id="KW-1185">Reference proteome</keyword>
<evidence type="ECO:0000256" key="8">
    <source>
        <dbReference type="ARBA" id="ARBA00023180"/>
    </source>
</evidence>
<dbReference type="SUPFAM" id="SSF81321">
    <property type="entry name" value="Family A G protein-coupled receptor-like"/>
    <property type="match status" value="1"/>
</dbReference>
<dbReference type="Proteomes" id="UP000472261">
    <property type="component" value="Unplaced"/>
</dbReference>
<dbReference type="PROSITE" id="PS00237">
    <property type="entry name" value="G_PROTEIN_RECEP_F1_1"/>
    <property type="match status" value="1"/>
</dbReference>
<accession>A0A669QK45</accession>
<evidence type="ECO:0000256" key="9">
    <source>
        <dbReference type="ARBA" id="ARBA00023224"/>
    </source>
</evidence>
<feature type="transmembrane region" description="Helical" evidence="11">
    <location>
        <begin position="55"/>
        <end position="76"/>
    </location>
</feature>
<feature type="transmembrane region" description="Helical" evidence="11">
    <location>
        <begin position="300"/>
        <end position="319"/>
    </location>
</feature>
<proteinExistence type="inferred from homology"/>
<dbReference type="GO" id="GO:0004930">
    <property type="term" value="F:G protein-coupled receptor activity"/>
    <property type="evidence" value="ECO:0007669"/>
    <property type="project" value="UniProtKB-KW"/>
</dbReference>
<evidence type="ECO:0000256" key="6">
    <source>
        <dbReference type="ARBA" id="ARBA00023136"/>
    </source>
</evidence>
<evidence type="ECO:0000256" key="5">
    <source>
        <dbReference type="ARBA" id="ARBA00023040"/>
    </source>
</evidence>
<evidence type="ECO:0000256" key="11">
    <source>
        <dbReference type="RuleBase" id="RU363047"/>
    </source>
</evidence>
<name>A0A669QK45_PHACC</name>
<evidence type="ECO:0000256" key="1">
    <source>
        <dbReference type="ARBA" id="ARBA00002936"/>
    </source>
</evidence>
<dbReference type="GO" id="GO:0004984">
    <property type="term" value="F:olfactory receptor activity"/>
    <property type="evidence" value="ECO:0007669"/>
    <property type="project" value="InterPro"/>
</dbReference>